<feature type="signal peptide" evidence="1">
    <location>
        <begin position="1"/>
        <end position="18"/>
    </location>
</feature>
<gene>
    <name evidence="2" type="ORF">A3783_05735</name>
</gene>
<comment type="caution">
    <text evidence="2">The sequence shown here is derived from an EMBL/GenBank/DDBJ whole genome shotgun (WGS) entry which is preliminary data.</text>
</comment>
<dbReference type="EMBL" id="LVVL01000001">
    <property type="protein sequence ID" value="OAN15435.1"/>
    <property type="molecule type" value="Genomic_DNA"/>
</dbReference>
<name>A0ABX2VB42_9BACL</name>
<organism evidence="2 3">
    <name type="scientific">Exiguobacterium undae</name>
    <dbReference type="NCBI Taxonomy" id="169177"/>
    <lineage>
        <taxon>Bacteria</taxon>
        <taxon>Bacillati</taxon>
        <taxon>Bacillota</taxon>
        <taxon>Bacilli</taxon>
        <taxon>Bacillales</taxon>
        <taxon>Bacillales Family XII. Incertae Sedis</taxon>
        <taxon>Exiguobacterium</taxon>
    </lineage>
</organism>
<protein>
    <recommendedName>
        <fullName evidence="4">Lipoprotein</fullName>
    </recommendedName>
</protein>
<reference evidence="2 3" key="1">
    <citation type="submission" date="2016-03" db="EMBL/GenBank/DDBJ databases">
        <authorList>
            <person name="Cho S.-Y."/>
            <person name="Lim S."/>
            <person name="Kim H."/>
            <person name="Soh E.H."/>
            <person name="Moon J.S."/>
        </authorList>
    </citation>
    <scope>NUCLEOTIDE SEQUENCE [LARGE SCALE GENOMIC DNA]</scope>
    <source>
        <strain evidence="2 3">KCTC 3810</strain>
    </source>
</reference>
<evidence type="ECO:0000256" key="1">
    <source>
        <dbReference type="SAM" id="SignalP"/>
    </source>
</evidence>
<keyword evidence="3" id="KW-1185">Reference proteome</keyword>
<evidence type="ECO:0008006" key="4">
    <source>
        <dbReference type="Google" id="ProtNLM"/>
    </source>
</evidence>
<accession>A0ABX2VB42</accession>
<feature type="chain" id="PRO_5046285690" description="Lipoprotein" evidence="1">
    <location>
        <begin position="19"/>
        <end position="154"/>
    </location>
</feature>
<dbReference type="Proteomes" id="UP000078447">
    <property type="component" value="Unassembled WGS sequence"/>
</dbReference>
<dbReference type="RefSeq" id="WP_028106271.1">
    <property type="nucleotide sequence ID" value="NZ_LVVL01000001.1"/>
</dbReference>
<sequence length="154" mass="17559">MKKLLLFVLLFTGTIVLNGCTTMTSTKISDDRSVIHFDATSILSLGRAHQIKMLMLSSVPTDSIAVSDANEELRVMKADNTKHLEEMTILQHDEPAAEEFKTLVIDYLEVENAYIDKKIESLYSDNVRHPSRFSMETLYSRVDAELPNFRYEPN</sequence>
<evidence type="ECO:0000313" key="2">
    <source>
        <dbReference type="EMBL" id="OAN15435.1"/>
    </source>
</evidence>
<keyword evidence="1" id="KW-0732">Signal</keyword>
<proteinExistence type="predicted"/>
<evidence type="ECO:0000313" key="3">
    <source>
        <dbReference type="Proteomes" id="UP000078447"/>
    </source>
</evidence>